<keyword evidence="2" id="KW-1185">Reference proteome</keyword>
<accession>A0A953N9R3</accession>
<proteinExistence type="predicted"/>
<gene>
    <name evidence="1" type="ORF">KZZ10_06645</name>
</gene>
<evidence type="ECO:0000313" key="2">
    <source>
        <dbReference type="Proteomes" id="UP000739565"/>
    </source>
</evidence>
<dbReference type="RefSeq" id="WP_259660702.1">
    <property type="nucleotide sequence ID" value="NZ_JAHXRI010000006.1"/>
</dbReference>
<dbReference type="EMBL" id="JAHXRI010000006">
    <property type="protein sequence ID" value="MBZ1350322.1"/>
    <property type="molecule type" value="Genomic_DNA"/>
</dbReference>
<protein>
    <submittedName>
        <fullName evidence="1">Uncharacterized protein</fullName>
    </submittedName>
</protein>
<evidence type="ECO:0000313" key="1">
    <source>
        <dbReference type="EMBL" id="MBZ1350322.1"/>
    </source>
</evidence>
<reference evidence="1" key="1">
    <citation type="submission" date="2021-07" db="EMBL/GenBank/DDBJ databases">
        <title>New genus and species of the family Alcaligenaceae.</title>
        <authorList>
            <person name="Hahn M.W."/>
        </authorList>
    </citation>
    <scope>NUCLEOTIDE SEQUENCE</scope>
    <source>
        <strain evidence="1">LF4-65</strain>
    </source>
</reference>
<organism evidence="1 2">
    <name type="scientific">Zwartia hollandica</name>
    <dbReference type="NCBI Taxonomy" id="324606"/>
    <lineage>
        <taxon>Bacteria</taxon>
        <taxon>Pseudomonadati</taxon>
        <taxon>Pseudomonadota</taxon>
        <taxon>Betaproteobacteria</taxon>
        <taxon>Burkholderiales</taxon>
        <taxon>Alcaligenaceae</taxon>
        <taxon>Zwartia</taxon>
    </lineage>
</organism>
<comment type="caution">
    <text evidence="1">The sequence shown here is derived from an EMBL/GenBank/DDBJ whole genome shotgun (WGS) entry which is preliminary data.</text>
</comment>
<dbReference type="Proteomes" id="UP000739565">
    <property type="component" value="Unassembled WGS sequence"/>
</dbReference>
<name>A0A953N9R3_9BURK</name>
<dbReference type="AlphaFoldDB" id="A0A953N9R3"/>
<sequence>MPKMTLDLTDAQLSALSESASYAGLESAHDFMMRFVTREEELAVLRQKVLDGMNSPVVAEMNEEYFESLRNKLKQGIRS</sequence>